<dbReference type="InterPro" id="IPR017732">
    <property type="entry name" value="T4/T6SS_DotU"/>
</dbReference>
<dbReference type="EMBL" id="CP043424">
    <property type="protein sequence ID" value="QIW12820.1"/>
    <property type="molecule type" value="Genomic_DNA"/>
</dbReference>
<feature type="domain" description="Type IV / VI secretion system DotU" evidence="2">
    <location>
        <begin position="48"/>
        <end position="173"/>
    </location>
</feature>
<feature type="transmembrane region" description="Helical" evidence="1">
    <location>
        <begin position="171"/>
        <end position="195"/>
    </location>
</feature>
<reference evidence="4 6" key="2">
    <citation type="submission" date="2019-08" db="EMBL/GenBank/DDBJ databases">
        <title>Complete genome sequences of Francisella adeliensis (FSC1325 and FSC1326).</title>
        <authorList>
            <person name="Ohrman C."/>
            <person name="Uneklint I."/>
            <person name="Vallesi A."/>
            <person name="Karlsson L."/>
            <person name="Sjodin A."/>
        </authorList>
    </citation>
    <scope>NUCLEOTIDE SEQUENCE [LARGE SCALE GENOMIC DNA]</scope>
    <source>
        <strain evidence="4 6">FSC1325</strain>
    </source>
</reference>
<dbReference type="OrthoDB" id="5605672at2"/>
<reference evidence="3 5" key="1">
    <citation type="submission" date="2017-06" db="EMBL/GenBank/DDBJ databases">
        <title>Complete genome of Francisella adeliensis.</title>
        <authorList>
            <person name="Vallesi A."/>
            <person name="Sjodin A."/>
        </authorList>
    </citation>
    <scope>NUCLEOTIDE SEQUENCE [LARGE SCALE GENOMIC DNA]</scope>
    <source>
        <strain evidence="3 5">FDC440</strain>
    </source>
</reference>
<dbReference type="AlphaFoldDB" id="A0A2Z4Y228"/>
<dbReference type="Proteomes" id="UP000251120">
    <property type="component" value="Chromosome"/>
</dbReference>
<organism evidence="3 5">
    <name type="scientific">Francisella adeliensis</name>
    <dbReference type="NCBI Taxonomy" id="2007306"/>
    <lineage>
        <taxon>Bacteria</taxon>
        <taxon>Pseudomonadati</taxon>
        <taxon>Pseudomonadota</taxon>
        <taxon>Gammaproteobacteria</taxon>
        <taxon>Thiotrichales</taxon>
        <taxon>Francisellaceae</taxon>
        <taxon>Francisella</taxon>
    </lineage>
</organism>
<keyword evidence="1" id="KW-1133">Transmembrane helix</keyword>
<evidence type="ECO:0000313" key="5">
    <source>
        <dbReference type="Proteomes" id="UP000251120"/>
    </source>
</evidence>
<name>A0A2Z4Y228_9GAMM</name>
<evidence type="ECO:0000259" key="2">
    <source>
        <dbReference type="Pfam" id="PF09850"/>
    </source>
</evidence>
<evidence type="ECO:0000313" key="4">
    <source>
        <dbReference type="EMBL" id="QIW12820.1"/>
    </source>
</evidence>
<keyword evidence="6" id="KW-1185">Reference proteome</keyword>
<dbReference type="Gene3D" id="1.25.40.590">
    <property type="entry name" value="Type IV / VI secretion system, DotU"/>
    <property type="match status" value="1"/>
</dbReference>
<gene>
    <name evidence="3" type="ORF">CDH04_09285</name>
    <name evidence="4" type="ORF">FZC43_09300</name>
</gene>
<evidence type="ECO:0000256" key="1">
    <source>
        <dbReference type="SAM" id="Phobius"/>
    </source>
</evidence>
<evidence type="ECO:0000313" key="6">
    <source>
        <dbReference type="Proteomes" id="UP000681131"/>
    </source>
</evidence>
<dbReference type="InterPro" id="IPR038522">
    <property type="entry name" value="T4/T6SS_DotU_sf"/>
</dbReference>
<accession>A0A2Z4Y228</accession>
<dbReference type="Proteomes" id="UP000681131">
    <property type="component" value="Chromosome"/>
</dbReference>
<dbReference type="RefSeq" id="WP_112870750.1">
    <property type="nucleotide sequence ID" value="NZ_CP021781.1"/>
</dbReference>
<sequence>MWEFMFYSIIDDIDNFKPNSHDDVYNIFIKTKLNIENLQAALTEDEDDSSSNASHLITFALTAYCDEKLGLISLEKNYIYTPIQLSLFGISNAGSEFYDYIDVLISKDMPSIKTVFIYYFLLKNGFRGCYEPNESHKKTIYMKKLKVILKAYISNQSPIKKINGGTRKTPYPLFGSHIIIPALFFSLSFLIIQYIRF</sequence>
<protein>
    <submittedName>
        <fullName evidence="4">DotU family type IV/VI secretion system protein</fullName>
    </submittedName>
</protein>
<proteinExistence type="predicted"/>
<keyword evidence="1" id="KW-0472">Membrane</keyword>
<keyword evidence="1" id="KW-0812">Transmembrane</keyword>
<evidence type="ECO:0000313" key="3">
    <source>
        <dbReference type="EMBL" id="AXA34575.1"/>
    </source>
</evidence>
<dbReference type="EMBL" id="CP021781">
    <property type="protein sequence ID" value="AXA34575.1"/>
    <property type="molecule type" value="Genomic_DNA"/>
</dbReference>
<dbReference type="KEGG" id="fad:CDH04_09285"/>
<dbReference type="Pfam" id="PF09850">
    <property type="entry name" value="DotU"/>
    <property type="match status" value="1"/>
</dbReference>